<dbReference type="PROSITE" id="PS00571">
    <property type="entry name" value="AMIDASES"/>
    <property type="match status" value="1"/>
</dbReference>
<evidence type="ECO:0000313" key="3">
    <source>
        <dbReference type="EMBL" id="AOW79411.1"/>
    </source>
</evidence>
<organism evidence="3 4">
    <name type="scientific">Halodesulfurarchaeum formicicum</name>
    <dbReference type="NCBI Taxonomy" id="1873524"/>
    <lineage>
        <taxon>Archaea</taxon>
        <taxon>Methanobacteriati</taxon>
        <taxon>Methanobacteriota</taxon>
        <taxon>Stenosarchaea group</taxon>
        <taxon>Halobacteria</taxon>
        <taxon>Halobacteriales</taxon>
        <taxon>Halobacteriaceae</taxon>
        <taxon>Halodesulfurarchaeum</taxon>
    </lineage>
</organism>
<dbReference type="GeneID" id="29828223"/>
<dbReference type="KEGG" id="halh:HTSR_0209"/>
<dbReference type="Gene3D" id="3.90.1300.10">
    <property type="entry name" value="Amidase signature (AS) domain"/>
    <property type="match status" value="1"/>
</dbReference>
<protein>
    <submittedName>
        <fullName evidence="3">Amidase</fullName>
    </submittedName>
</protein>
<dbReference type="Gene3D" id="1.10.20.60">
    <property type="entry name" value="Glu-tRNAGln amidotransferase C subunit, N-terminal domain"/>
    <property type="match status" value="1"/>
</dbReference>
<dbReference type="InterPro" id="IPR023631">
    <property type="entry name" value="Amidase_dom"/>
</dbReference>
<dbReference type="InterPro" id="IPR020556">
    <property type="entry name" value="Amidase_CS"/>
</dbReference>
<feature type="compositionally biased region" description="Basic and acidic residues" evidence="1">
    <location>
        <begin position="48"/>
        <end position="63"/>
    </location>
</feature>
<dbReference type="Proteomes" id="UP000185608">
    <property type="component" value="Chromosome"/>
</dbReference>
<dbReference type="InterPro" id="IPR036928">
    <property type="entry name" value="AS_sf"/>
</dbReference>
<name>A0A1D8S256_9EURY</name>
<dbReference type="AlphaFoldDB" id="A0A1D8S256"/>
<proteinExistence type="predicted"/>
<evidence type="ECO:0000313" key="4">
    <source>
        <dbReference type="Proteomes" id="UP000185608"/>
    </source>
</evidence>
<evidence type="ECO:0000259" key="2">
    <source>
        <dbReference type="Pfam" id="PF01425"/>
    </source>
</evidence>
<dbReference type="EMBL" id="CP016070">
    <property type="protein sequence ID" value="AOW79411.1"/>
    <property type="molecule type" value="Genomic_DNA"/>
</dbReference>
<dbReference type="PANTHER" id="PTHR11895:SF170">
    <property type="entry name" value="AMIDASE"/>
    <property type="match status" value="1"/>
</dbReference>
<dbReference type="PANTHER" id="PTHR11895">
    <property type="entry name" value="TRANSAMIDASE"/>
    <property type="match status" value="1"/>
</dbReference>
<gene>
    <name evidence="3" type="ORF">HTSR_0209</name>
</gene>
<dbReference type="SUPFAM" id="SSF75304">
    <property type="entry name" value="Amidase signature (AS) enzymes"/>
    <property type="match status" value="1"/>
</dbReference>
<dbReference type="GO" id="GO:0003824">
    <property type="term" value="F:catalytic activity"/>
    <property type="evidence" value="ECO:0007669"/>
    <property type="project" value="InterPro"/>
</dbReference>
<reference evidence="3 4" key="1">
    <citation type="submission" date="2016-06" db="EMBL/GenBank/DDBJ databases">
        <title>Discovery of anaerobic lithoheterotrophic haloarchaeon capable of sulfur respiration by hydrogen and formate.</title>
        <authorList>
            <person name="Sorokin D.Y."/>
            <person name="Kublanov I.V."/>
            <person name="Roman P."/>
            <person name="Sinninghe Damste J.S."/>
            <person name="Golyshin P.N."/>
            <person name="Rojo D."/>
            <person name="Ciordia S."/>
            <person name="Mena Md.C."/>
            <person name="Ferrer M."/>
            <person name="Smedile F."/>
            <person name="Messina E."/>
            <person name="La Cono V."/>
            <person name="Yakimov M.M."/>
        </authorList>
    </citation>
    <scope>NUCLEOTIDE SEQUENCE [LARGE SCALE GENOMIC DNA]</scope>
    <source>
        <strain evidence="3 4">HTSR1</strain>
    </source>
</reference>
<dbReference type="RefSeq" id="WP_070364182.1">
    <property type="nucleotide sequence ID" value="NZ_CP016070.1"/>
</dbReference>
<feature type="domain" description="Amidase" evidence="2">
    <location>
        <begin position="84"/>
        <end position="490"/>
    </location>
</feature>
<sequence>MLKTPSKSELAEIAASLGINLSDAELRDYLDLAEITLDDYETIQSTPEPDRKPTEFSYRDRSSGYKPTDNPYNAWITKTDIQPETGGPLAGKRVGLKDNIALAGVEMTAGSQLLRGYIPDIEAPVVQRLMDAGATISGKLNMDEFGFSASGDYSAYGTVTNPWDDDHLAGGSSSGCGAALAADEVDIAIGADQGGSIRIPASWCGVVGLSPTTGLVPYTGIIPMDFSIDHVGPMARSVEEVAEALDVLAGPDDIDPRQPADLPEHDYTETLGKDVSDITVAVLEEGFNHPESDDGVNAEVRAGIERLKAAGATIEEVSIPMHHDAPPIALLIWSYGGLQVLKQGAQGSLLEGWYNTKLSQIFSKSWQSSADQLTDAAKATLLAMEYLNQKQQNTLYAKAQNLSYALEDEYDRILAEADVIAMPTVPTKPLTDDPDLDRVDRVLRTFPPTKNTCPFVLTGHPSISVPVGTDDGLPVGLMLVADHFAEQTLLQVAQTVEDVTEFPEFPEPQMTNDPTPEPAP</sequence>
<dbReference type="NCBIfam" id="NF005565">
    <property type="entry name" value="PRK07235.1"/>
    <property type="match status" value="1"/>
</dbReference>
<dbReference type="Pfam" id="PF01425">
    <property type="entry name" value="Amidase"/>
    <property type="match status" value="1"/>
</dbReference>
<accession>A0A1D8S256</accession>
<evidence type="ECO:0000256" key="1">
    <source>
        <dbReference type="SAM" id="MobiDB-lite"/>
    </source>
</evidence>
<dbReference type="InterPro" id="IPR000120">
    <property type="entry name" value="Amidase"/>
</dbReference>
<feature type="region of interest" description="Disordered" evidence="1">
    <location>
        <begin position="43"/>
        <end position="66"/>
    </location>
</feature>